<sequence length="366" mass="39316">MTRTENDLVSALRSIDPAEPETAALLAGVRRGIVRRRHRRRLAAAGGLALVVLATLTVPGLLQRSPAPAPADPPARPTLTTTVRLGVVDDLWFGVERLLGPPEPGHAREPAQTYRVLAAAQPGFAGFLEVYEPGAVDPDTLGPTAGAPPVTVAGRRAFYGSVDRRAPIAGSSQIIGDVYSTVNWEYAPGAWAVLYSDQGTLGPSPGRGPIPSLDELGRLAAKVTFGPPVPATAPIRFTDLPQGMAVQSARWSSPPPGSDPTTYHPIVGLTVTMSVFHNQGETADIEVLPRGAHQFHAGWGELKVVAGKQTTWYTREDTQDMWWQAGGCDVVFYRADRFRSYELEPILAHTTVADCTDRNTWSPIPR</sequence>
<keyword evidence="1" id="KW-0812">Transmembrane</keyword>
<keyword evidence="1" id="KW-0472">Membrane</keyword>
<keyword evidence="3" id="KW-1185">Reference proteome</keyword>
<dbReference type="RefSeq" id="WP_197003577.1">
    <property type="nucleotide sequence ID" value="NZ_BONS01000016.1"/>
</dbReference>
<dbReference type="AlphaFoldDB" id="A0A8J7KKF1"/>
<organism evidence="2 3">
    <name type="scientific">Longispora fulva</name>
    <dbReference type="NCBI Taxonomy" id="619741"/>
    <lineage>
        <taxon>Bacteria</taxon>
        <taxon>Bacillati</taxon>
        <taxon>Actinomycetota</taxon>
        <taxon>Actinomycetes</taxon>
        <taxon>Micromonosporales</taxon>
        <taxon>Micromonosporaceae</taxon>
        <taxon>Longispora</taxon>
    </lineage>
</organism>
<comment type="caution">
    <text evidence="2">The sequence shown here is derived from an EMBL/GenBank/DDBJ whole genome shotgun (WGS) entry which is preliminary data.</text>
</comment>
<keyword evidence="1" id="KW-1133">Transmembrane helix</keyword>
<evidence type="ECO:0000313" key="3">
    <source>
        <dbReference type="Proteomes" id="UP000622552"/>
    </source>
</evidence>
<accession>A0A8J7KKF1</accession>
<proteinExistence type="predicted"/>
<gene>
    <name evidence="2" type="ORF">IW245_002820</name>
</gene>
<name>A0A8J7KKF1_9ACTN</name>
<reference evidence="2" key="1">
    <citation type="submission" date="2020-11" db="EMBL/GenBank/DDBJ databases">
        <title>Sequencing the genomes of 1000 actinobacteria strains.</title>
        <authorList>
            <person name="Klenk H.-P."/>
        </authorList>
    </citation>
    <scope>NUCLEOTIDE SEQUENCE</scope>
    <source>
        <strain evidence="2">DSM 45356</strain>
    </source>
</reference>
<dbReference type="Proteomes" id="UP000622552">
    <property type="component" value="Unassembled WGS sequence"/>
</dbReference>
<feature type="transmembrane region" description="Helical" evidence="1">
    <location>
        <begin position="42"/>
        <end position="62"/>
    </location>
</feature>
<evidence type="ECO:0000256" key="1">
    <source>
        <dbReference type="SAM" id="Phobius"/>
    </source>
</evidence>
<protein>
    <submittedName>
        <fullName evidence="2">Uncharacterized protein</fullName>
    </submittedName>
</protein>
<dbReference type="EMBL" id="JADOUF010000001">
    <property type="protein sequence ID" value="MBG6136626.1"/>
    <property type="molecule type" value="Genomic_DNA"/>
</dbReference>
<evidence type="ECO:0000313" key="2">
    <source>
        <dbReference type="EMBL" id="MBG6136626.1"/>
    </source>
</evidence>